<dbReference type="Proteomes" id="UP000178892">
    <property type="component" value="Unassembled WGS sequence"/>
</dbReference>
<comment type="caution">
    <text evidence="1">The sequence shown here is derived from an EMBL/GenBank/DDBJ whole genome shotgun (WGS) entry which is preliminary data.</text>
</comment>
<protein>
    <submittedName>
        <fullName evidence="1">Uncharacterized protein</fullName>
    </submittedName>
</protein>
<gene>
    <name evidence="1" type="ORF">A2720_00790</name>
</gene>
<reference evidence="1 2" key="1">
    <citation type="journal article" date="2016" name="Nat. Commun.">
        <title>Thousands of microbial genomes shed light on interconnected biogeochemical processes in an aquifer system.</title>
        <authorList>
            <person name="Anantharaman K."/>
            <person name="Brown C.T."/>
            <person name="Hug L.A."/>
            <person name="Sharon I."/>
            <person name="Castelle C.J."/>
            <person name="Probst A.J."/>
            <person name="Thomas B.C."/>
            <person name="Singh A."/>
            <person name="Wilkins M.J."/>
            <person name="Karaoz U."/>
            <person name="Brodie E.L."/>
            <person name="Williams K.H."/>
            <person name="Hubbard S.S."/>
            <person name="Banfield J.F."/>
        </authorList>
    </citation>
    <scope>NUCLEOTIDE SEQUENCE [LARGE SCALE GENOMIC DNA]</scope>
</reference>
<evidence type="ECO:0000313" key="1">
    <source>
        <dbReference type="EMBL" id="OGE81617.1"/>
    </source>
</evidence>
<name>A0A1F5NVB7_9BACT</name>
<sequence>MARKKKRTGFALMSRAKLLRVTARGGRRTQRKYNYKTGFAVMSKAILRRATIKGGRATQARTNGQTGFMLLSKKRKREVARKAGRIAWQKGRLHKFSDVERRGGNLMRGQFFQKLGQPLPGIPTRLVELWEAAELLGLHENTVEKRIKQRLLRMEKPPGSFRRKVAVESIKKLRTKARKQYAKYLRRARKNMV</sequence>
<evidence type="ECO:0000313" key="2">
    <source>
        <dbReference type="Proteomes" id="UP000178892"/>
    </source>
</evidence>
<accession>A0A1F5NVB7</accession>
<dbReference type="EMBL" id="MFEL01000007">
    <property type="protein sequence ID" value="OGE81617.1"/>
    <property type="molecule type" value="Genomic_DNA"/>
</dbReference>
<organism evidence="1 2">
    <name type="scientific">Candidatus Doudnabacteria bacterium RIFCSPHIGHO2_01_FULL_46_24</name>
    <dbReference type="NCBI Taxonomy" id="1817825"/>
    <lineage>
        <taxon>Bacteria</taxon>
        <taxon>Candidatus Doudnaibacteriota</taxon>
    </lineage>
</organism>
<proteinExistence type="predicted"/>
<dbReference type="STRING" id="1817825.A2720_00790"/>
<dbReference type="AlphaFoldDB" id="A0A1F5NVB7"/>